<comment type="caution">
    <text evidence="2">The sequence shown here is derived from an EMBL/GenBank/DDBJ whole genome shotgun (WGS) entry which is preliminary data.</text>
</comment>
<evidence type="ECO:0000313" key="2">
    <source>
        <dbReference type="EMBL" id="RZM83377.1"/>
    </source>
</evidence>
<dbReference type="InterPro" id="IPR009288">
    <property type="entry name" value="AIG2-like_dom"/>
</dbReference>
<feature type="domain" description="Gamma-glutamylcyclotransferase AIG2-like" evidence="1">
    <location>
        <begin position="4"/>
        <end position="106"/>
    </location>
</feature>
<dbReference type="InterPro" id="IPR036568">
    <property type="entry name" value="GGCT-like_sf"/>
</dbReference>
<organism evidence="2 3">
    <name type="scientific">Pseudoalteromonas rubra</name>
    <dbReference type="NCBI Taxonomy" id="43658"/>
    <lineage>
        <taxon>Bacteria</taxon>
        <taxon>Pseudomonadati</taxon>
        <taxon>Pseudomonadota</taxon>
        <taxon>Gammaproteobacteria</taxon>
        <taxon>Alteromonadales</taxon>
        <taxon>Pseudoalteromonadaceae</taxon>
        <taxon>Pseudoalteromonas</taxon>
    </lineage>
</organism>
<dbReference type="RefSeq" id="WP_130244587.1">
    <property type="nucleotide sequence ID" value="NZ_PPUZ01000018.1"/>
</dbReference>
<gene>
    <name evidence="2" type="ORF">C3B51_07065</name>
</gene>
<dbReference type="SUPFAM" id="SSF110857">
    <property type="entry name" value="Gamma-glutamyl cyclotransferase-like"/>
    <property type="match status" value="1"/>
</dbReference>
<evidence type="ECO:0000259" key="1">
    <source>
        <dbReference type="Pfam" id="PF06094"/>
    </source>
</evidence>
<evidence type="ECO:0000313" key="3">
    <source>
        <dbReference type="Proteomes" id="UP000292345"/>
    </source>
</evidence>
<reference evidence="2 3" key="1">
    <citation type="submission" date="2018-01" db="EMBL/GenBank/DDBJ databases">
        <title>Co-occurrence of chitin degradation, pigmentation and bioactivity in marine Pseudoalteromonas.</title>
        <authorList>
            <person name="Paulsen S."/>
            <person name="Gram L."/>
            <person name="Machado H."/>
        </authorList>
    </citation>
    <scope>NUCLEOTIDE SEQUENCE [LARGE SCALE GENOMIC DNA]</scope>
    <source>
        <strain evidence="2 3">S1946</strain>
    </source>
</reference>
<proteinExistence type="predicted"/>
<protein>
    <recommendedName>
        <fullName evidence="1">Gamma-glutamylcyclotransferase AIG2-like domain-containing protein</fullName>
    </recommendedName>
</protein>
<accession>A0A4Q7EJK0</accession>
<dbReference type="AlphaFoldDB" id="A0A4Q7EJK0"/>
<dbReference type="EMBL" id="PPUZ01000018">
    <property type="protein sequence ID" value="RZM83377.1"/>
    <property type="molecule type" value="Genomic_DNA"/>
</dbReference>
<dbReference type="InterPro" id="IPR013024">
    <property type="entry name" value="GGCT-like"/>
</dbReference>
<name>A0A4Q7EJK0_9GAMM</name>
<dbReference type="Proteomes" id="UP000292345">
    <property type="component" value="Unassembled WGS sequence"/>
</dbReference>
<sequence>MAHLFVYGTLAPGRVNAHILAELTGQWQSATVKGQLQNEGWGAKLGYPGLILDEHAGEVTGLVFTSDDLDAHWQRLDDFEGAHYTRVLTNAQLEGGQFIEVYVYTLAR</sequence>
<dbReference type="Gene3D" id="3.10.490.10">
    <property type="entry name" value="Gamma-glutamyl cyclotransferase-like"/>
    <property type="match status" value="1"/>
</dbReference>
<dbReference type="CDD" id="cd06661">
    <property type="entry name" value="GGCT_like"/>
    <property type="match status" value="1"/>
</dbReference>
<dbReference type="Pfam" id="PF06094">
    <property type="entry name" value="GGACT"/>
    <property type="match status" value="1"/>
</dbReference>